<protein>
    <submittedName>
        <fullName evidence="4">PH domain-containing protein</fullName>
    </submittedName>
</protein>
<organism evidence="4 5">
    <name type="scientific">Amycolatopsis rhabdoformis</name>
    <dbReference type="NCBI Taxonomy" id="1448059"/>
    <lineage>
        <taxon>Bacteria</taxon>
        <taxon>Bacillati</taxon>
        <taxon>Actinomycetota</taxon>
        <taxon>Actinomycetes</taxon>
        <taxon>Pseudonocardiales</taxon>
        <taxon>Pseudonocardiaceae</taxon>
        <taxon>Amycolatopsis</taxon>
    </lineage>
</organism>
<dbReference type="Pfam" id="PF10756">
    <property type="entry name" value="bPH_6"/>
    <property type="match status" value="1"/>
</dbReference>
<evidence type="ECO:0000313" key="4">
    <source>
        <dbReference type="EMBL" id="WSE33222.1"/>
    </source>
</evidence>
<feature type="region of interest" description="Disordered" evidence="1">
    <location>
        <begin position="113"/>
        <end position="138"/>
    </location>
</feature>
<feature type="domain" description="Low molecular weight protein antigen 6 PH" evidence="3">
    <location>
        <begin position="46"/>
        <end position="75"/>
    </location>
</feature>
<evidence type="ECO:0000313" key="5">
    <source>
        <dbReference type="Proteomes" id="UP001330812"/>
    </source>
</evidence>
<gene>
    <name evidence="4" type="ORF">VSH64_14050</name>
</gene>
<dbReference type="RefSeq" id="WP_326836021.1">
    <property type="nucleotide sequence ID" value="NZ_CP142149.1"/>
</dbReference>
<keyword evidence="2" id="KW-0812">Transmembrane</keyword>
<keyword evidence="2" id="KW-1133">Transmembrane helix</keyword>
<evidence type="ECO:0000256" key="2">
    <source>
        <dbReference type="SAM" id="Phobius"/>
    </source>
</evidence>
<dbReference type="InterPro" id="IPR019692">
    <property type="entry name" value="CFP-6_PH"/>
</dbReference>
<keyword evidence="5" id="KW-1185">Reference proteome</keyword>
<feature type="transmembrane region" description="Helical" evidence="2">
    <location>
        <begin position="26"/>
        <end position="46"/>
    </location>
</feature>
<dbReference type="EMBL" id="CP142149">
    <property type="protein sequence ID" value="WSE33222.1"/>
    <property type="molecule type" value="Genomic_DNA"/>
</dbReference>
<dbReference type="Proteomes" id="UP001330812">
    <property type="component" value="Chromosome"/>
</dbReference>
<keyword evidence="2" id="KW-0472">Membrane</keyword>
<reference evidence="4 5" key="1">
    <citation type="journal article" date="2015" name="Int. J. Syst. Evol. Microbiol.">
        <title>Amycolatopsis rhabdoformis sp. nov., an actinomycete isolated from a tropical forest soil.</title>
        <authorList>
            <person name="Souza W.R."/>
            <person name="Silva R.E."/>
            <person name="Goodfellow M."/>
            <person name="Busarakam K."/>
            <person name="Figueiro F.S."/>
            <person name="Ferreira D."/>
            <person name="Rodrigues-Filho E."/>
            <person name="Moraes L.A.B."/>
            <person name="Zucchi T.D."/>
        </authorList>
    </citation>
    <scope>NUCLEOTIDE SEQUENCE [LARGE SCALE GENOMIC DNA]</scope>
    <source>
        <strain evidence="4 5">NCIMB 14900</strain>
    </source>
</reference>
<evidence type="ECO:0000256" key="1">
    <source>
        <dbReference type="SAM" id="MobiDB-lite"/>
    </source>
</evidence>
<sequence length="138" mass="14679">MGLVLFGAISLAVGLGLVKVAGEDLWGGVWLVLGTWFLALAVLVGVDLDETGLTEQGLFRRKRIRWDQVKSVKLGVVGKAPDGRPHYGPILKLHDGTRLLIKSLGAPLDPADIAGSPQEQATDTIASYLDAGRNPRAD</sequence>
<evidence type="ECO:0000259" key="3">
    <source>
        <dbReference type="Pfam" id="PF10756"/>
    </source>
</evidence>
<name>A0ABZ1IFN1_9PSEU</name>
<proteinExistence type="predicted"/>
<accession>A0ABZ1IFN1</accession>